<dbReference type="EMBL" id="CP077076">
    <property type="protein sequence ID" value="QXH49163.1"/>
    <property type="molecule type" value="Genomic_DNA"/>
</dbReference>
<evidence type="ECO:0000259" key="1">
    <source>
        <dbReference type="Pfam" id="PF08929"/>
    </source>
</evidence>
<accession>A0ABX8MXY7</accession>
<keyword evidence="3" id="KW-1185">Reference proteome</keyword>
<sequence length="261" mass="29522">MNKRQPFMTDGYYRAMLELCDGSPAFWSAQALDEDHPGQAQALRSYQCKQDAFEGVLLRYTAGEPVEVLMRPLEHLIGCYETYQADLARSEGVADVAPLNIDSCPSNFEECMQVFSLCILLQRTDLLARLVGLFDPAGFYAQDTLYESLLAPVMPGRADIDEWYHESYTDLIRAIYAADKGDASRLLKRYCDNWYNGFCGVGAKWHDSHLDIEDDDGSYYGYWAIEAAAVAYLYGIDDSTIDHMVYPRELVAYARHHGPAQ</sequence>
<gene>
    <name evidence="2" type="ORF">KSS94_14490</name>
</gene>
<reference evidence="2" key="1">
    <citation type="journal article" date="2021" name="Microorganisms">
        <title>The Ever-Expanding Pseudomonas Genus: Description of 43 New Species and Partition of the Pseudomonas putida Group.</title>
        <authorList>
            <person name="Girard L."/>
            <person name="Lood C."/>
            <person name="Hofte M."/>
            <person name="Vandamme P."/>
            <person name="Rokni-Zadeh H."/>
            <person name="van Noort V."/>
            <person name="Lavigne R."/>
            <person name="De Mot R."/>
        </authorList>
    </citation>
    <scope>NUCLEOTIDE SEQUENCE</scope>
    <source>
        <strain evidence="2">COW40</strain>
    </source>
</reference>
<evidence type="ECO:0000313" key="2">
    <source>
        <dbReference type="EMBL" id="QXH49163.1"/>
    </source>
</evidence>
<proteinExistence type="predicted"/>
<dbReference type="Pfam" id="PF08929">
    <property type="entry name" value="PoNi_C"/>
    <property type="match status" value="1"/>
</dbReference>
<feature type="domain" description="PoNi C-terminal" evidence="1">
    <location>
        <begin position="142"/>
        <end position="250"/>
    </location>
</feature>
<dbReference type="Proteomes" id="UP001046350">
    <property type="component" value="Chromosome"/>
</dbReference>
<dbReference type="InterPro" id="IPR015025">
    <property type="entry name" value="PoNi_C"/>
</dbReference>
<dbReference type="RefSeq" id="WP_217838787.1">
    <property type="nucleotide sequence ID" value="NZ_CP077076.1"/>
</dbReference>
<name>A0ABX8MXY7_9PSED</name>
<protein>
    <submittedName>
        <fullName evidence="2">DUF1911 domain-containing protein</fullName>
    </submittedName>
</protein>
<organism evidence="2 3">
    <name type="scientific">Pseudomonas fakonensis</name>
    <dbReference type="NCBI Taxonomy" id="2842355"/>
    <lineage>
        <taxon>Bacteria</taxon>
        <taxon>Pseudomonadati</taxon>
        <taxon>Pseudomonadota</taxon>
        <taxon>Gammaproteobacteria</taxon>
        <taxon>Pseudomonadales</taxon>
        <taxon>Pseudomonadaceae</taxon>
        <taxon>Pseudomonas</taxon>
    </lineage>
</organism>
<evidence type="ECO:0000313" key="3">
    <source>
        <dbReference type="Proteomes" id="UP001046350"/>
    </source>
</evidence>